<dbReference type="InterPro" id="IPR052157">
    <property type="entry name" value="BCAA_transport_permease"/>
</dbReference>
<evidence type="ECO:0000313" key="12">
    <source>
        <dbReference type="Proteomes" id="UP001171751"/>
    </source>
</evidence>
<evidence type="ECO:0000256" key="4">
    <source>
        <dbReference type="ARBA" id="ARBA00022519"/>
    </source>
</evidence>
<comment type="similarity">
    <text evidence="9">Belongs to the binding-protein-dependent transport system permease family. LivHM subfamily.</text>
</comment>
<dbReference type="GO" id="GO:0015192">
    <property type="term" value="F:L-phenylalanine transmembrane transporter activity"/>
    <property type="evidence" value="ECO:0007669"/>
    <property type="project" value="TreeGrafter"/>
</dbReference>
<gene>
    <name evidence="11" type="ORF">Q4F26_01730</name>
</gene>
<evidence type="ECO:0000256" key="8">
    <source>
        <dbReference type="ARBA" id="ARBA00023136"/>
    </source>
</evidence>
<evidence type="ECO:0000256" key="10">
    <source>
        <dbReference type="SAM" id="Phobius"/>
    </source>
</evidence>
<dbReference type="GO" id="GO:0042941">
    <property type="term" value="P:D-alanine transmembrane transport"/>
    <property type="evidence" value="ECO:0007669"/>
    <property type="project" value="TreeGrafter"/>
</dbReference>
<accession>A0AA43UBQ9</accession>
<keyword evidence="7 10" id="KW-1133">Transmembrane helix</keyword>
<evidence type="ECO:0000256" key="1">
    <source>
        <dbReference type="ARBA" id="ARBA00004651"/>
    </source>
</evidence>
<comment type="subcellular location">
    <subcellularLocation>
        <location evidence="1">Cell membrane</location>
        <topology evidence="1">Multi-pass membrane protein</topology>
    </subcellularLocation>
</comment>
<evidence type="ECO:0000256" key="2">
    <source>
        <dbReference type="ARBA" id="ARBA00022448"/>
    </source>
</evidence>
<keyword evidence="4" id="KW-0997">Cell inner membrane</keyword>
<evidence type="ECO:0000313" key="11">
    <source>
        <dbReference type="EMBL" id="MDO5457043.1"/>
    </source>
</evidence>
<name>A0AA43UBQ9_9LACT</name>
<organism evidence="11 12">
    <name type="scientific">Atopococcus tabaci</name>
    <dbReference type="NCBI Taxonomy" id="269774"/>
    <lineage>
        <taxon>Bacteria</taxon>
        <taxon>Bacillati</taxon>
        <taxon>Bacillota</taxon>
        <taxon>Bacilli</taxon>
        <taxon>Lactobacillales</taxon>
        <taxon>Carnobacteriaceae</taxon>
        <taxon>Atopococcus</taxon>
    </lineage>
</organism>
<keyword evidence="6" id="KW-0029">Amino-acid transport</keyword>
<evidence type="ECO:0000256" key="7">
    <source>
        <dbReference type="ARBA" id="ARBA00022989"/>
    </source>
</evidence>
<dbReference type="InterPro" id="IPR001851">
    <property type="entry name" value="ABC_transp_permease"/>
</dbReference>
<dbReference type="EMBL" id="JAUNQW010000004">
    <property type="protein sequence ID" value="MDO5457043.1"/>
    <property type="molecule type" value="Genomic_DNA"/>
</dbReference>
<evidence type="ECO:0000256" key="3">
    <source>
        <dbReference type="ARBA" id="ARBA00022475"/>
    </source>
</evidence>
<keyword evidence="8 10" id="KW-0472">Membrane</keyword>
<feature type="transmembrane region" description="Helical" evidence="10">
    <location>
        <begin position="12"/>
        <end position="32"/>
    </location>
</feature>
<sequence length="298" mass="31548">MAVFIQQVINGLTLGSVYALIALGYTMVYGIIKLLNFAHGDIFMVGSFVGYYIIQNLNLGLFPTIILTMIVTGVIGVVIDQIAYKPLRNAPRLSVLITAIGVSYLLQNGMTAIVGPETKSFLSAFEQTPGFVNQSVSLGGISISMMQIILLSTTIILMILLQFVVQKTKMGKAMRAVSIDQEAAQLMGINANAVIAFTFLLGSMLAGAGGVMVGMYYNSMNPLMGAGYGTKAFVAAVIGGIGLIPGAVLGGYLIGMVEVMITAYGNSMIRDAVVYLILIIILLVKPAGLLGKNENEKV</sequence>
<feature type="transmembrane region" description="Helical" evidence="10">
    <location>
        <begin position="273"/>
        <end position="291"/>
    </location>
</feature>
<dbReference type="PANTHER" id="PTHR11795">
    <property type="entry name" value="BRANCHED-CHAIN AMINO ACID TRANSPORT SYSTEM PERMEASE PROTEIN LIVH"/>
    <property type="match status" value="1"/>
</dbReference>
<feature type="transmembrane region" description="Helical" evidence="10">
    <location>
        <begin position="186"/>
        <end position="213"/>
    </location>
</feature>
<feature type="transmembrane region" description="Helical" evidence="10">
    <location>
        <begin position="136"/>
        <end position="165"/>
    </location>
</feature>
<dbReference type="PANTHER" id="PTHR11795:SF371">
    <property type="entry name" value="HIGH-AFFINITY BRANCHED-CHAIN AMINO ACID TRANSPORT SYSTEM PERMEASE PROTEIN LIVH"/>
    <property type="match status" value="1"/>
</dbReference>
<feature type="transmembrane region" description="Helical" evidence="10">
    <location>
        <begin position="60"/>
        <end position="83"/>
    </location>
</feature>
<evidence type="ECO:0000256" key="6">
    <source>
        <dbReference type="ARBA" id="ARBA00022970"/>
    </source>
</evidence>
<dbReference type="AlphaFoldDB" id="A0AA43UBQ9"/>
<feature type="transmembrane region" description="Helical" evidence="10">
    <location>
        <begin position="95"/>
        <end position="116"/>
    </location>
</feature>
<dbReference type="GO" id="GO:0015188">
    <property type="term" value="F:L-isoleucine transmembrane transporter activity"/>
    <property type="evidence" value="ECO:0007669"/>
    <property type="project" value="TreeGrafter"/>
</dbReference>
<evidence type="ECO:0000256" key="5">
    <source>
        <dbReference type="ARBA" id="ARBA00022692"/>
    </source>
</evidence>
<keyword evidence="12" id="KW-1185">Reference proteome</keyword>
<proteinExistence type="inferred from homology"/>
<feature type="transmembrane region" description="Helical" evidence="10">
    <location>
        <begin position="233"/>
        <end position="261"/>
    </location>
</feature>
<dbReference type="GO" id="GO:0015808">
    <property type="term" value="P:L-alanine transport"/>
    <property type="evidence" value="ECO:0007669"/>
    <property type="project" value="TreeGrafter"/>
</dbReference>
<comment type="caution">
    <text evidence="11">The sequence shown here is derived from an EMBL/GenBank/DDBJ whole genome shotgun (WGS) entry which is preliminary data.</text>
</comment>
<dbReference type="GO" id="GO:1903806">
    <property type="term" value="P:L-isoleucine import across plasma membrane"/>
    <property type="evidence" value="ECO:0007669"/>
    <property type="project" value="TreeGrafter"/>
</dbReference>
<protein>
    <submittedName>
        <fullName evidence="11">Branched-chain amino acid ABC transporter permease</fullName>
    </submittedName>
</protein>
<dbReference type="GO" id="GO:0005304">
    <property type="term" value="F:L-valine transmembrane transporter activity"/>
    <property type="evidence" value="ECO:0007669"/>
    <property type="project" value="TreeGrafter"/>
</dbReference>
<keyword evidence="3" id="KW-1003">Cell membrane</keyword>
<keyword evidence="2" id="KW-0813">Transport</keyword>
<evidence type="ECO:0000256" key="9">
    <source>
        <dbReference type="ARBA" id="ARBA00037998"/>
    </source>
</evidence>
<keyword evidence="5 10" id="KW-0812">Transmembrane</keyword>
<dbReference type="Pfam" id="PF02653">
    <property type="entry name" value="BPD_transp_2"/>
    <property type="match status" value="1"/>
</dbReference>
<dbReference type="Proteomes" id="UP001171751">
    <property type="component" value="Unassembled WGS sequence"/>
</dbReference>
<dbReference type="CDD" id="cd06582">
    <property type="entry name" value="TM_PBP1_LivH_like"/>
    <property type="match status" value="1"/>
</dbReference>
<dbReference type="GO" id="GO:0005886">
    <property type="term" value="C:plasma membrane"/>
    <property type="evidence" value="ECO:0007669"/>
    <property type="project" value="UniProtKB-SubCell"/>
</dbReference>
<reference evidence="11" key="1">
    <citation type="submission" date="2023-07" db="EMBL/GenBank/DDBJ databases">
        <title>Between Cages and Wild: Unraveling the Impact of Captivity on Animal Microbiomes and Antimicrobial Resistance.</title>
        <authorList>
            <person name="Schmartz G.P."/>
            <person name="Rehner J."/>
            <person name="Schuff M.J."/>
            <person name="Becker S.L."/>
            <person name="Kravczyk M."/>
            <person name="Gurevich A."/>
            <person name="Francke R."/>
            <person name="Mueller R."/>
            <person name="Keller V."/>
            <person name="Keller A."/>
        </authorList>
    </citation>
    <scope>NUCLEOTIDE SEQUENCE</scope>
    <source>
        <strain evidence="11">S39M_St_73</strain>
    </source>
</reference>
<dbReference type="GO" id="GO:0015190">
    <property type="term" value="F:L-leucine transmembrane transporter activity"/>
    <property type="evidence" value="ECO:0007669"/>
    <property type="project" value="TreeGrafter"/>
</dbReference>